<dbReference type="InterPro" id="IPR005656">
    <property type="entry name" value="MmgE_PrpD"/>
</dbReference>
<dbReference type="Pfam" id="PF19305">
    <property type="entry name" value="MmgE_PrpD_C"/>
    <property type="match status" value="1"/>
</dbReference>
<comment type="similarity">
    <text evidence="1">Belongs to the PrpD family.</text>
</comment>
<dbReference type="Proteomes" id="UP000465241">
    <property type="component" value="Unassembled WGS sequence"/>
</dbReference>
<dbReference type="Gene3D" id="1.10.4100.10">
    <property type="entry name" value="2-methylcitrate dehydratase PrpD"/>
    <property type="match status" value="1"/>
</dbReference>
<gene>
    <name evidence="4" type="ORF">MMUR_08490</name>
</gene>
<accession>A0A7I9WG82</accession>
<evidence type="ECO:0000313" key="4">
    <source>
        <dbReference type="EMBL" id="GFG56713.1"/>
    </source>
</evidence>
<organism evidence="4 5">
    <name type="scientific">Mycolicibacterium murale</name>
    <dbReference type="NCBI Taxonomy" id="182220"/>
    <lineage>
        <taxon>Bacteria</taxon>
        <taxon>Bacillati</taxon>
        <taxon>Actinomycetota</taxon>
        <taxon>Actinomycetes</taxon>
        <taxon>Mycobacteriales</taxon>
        <taxon>Mycobacteriaceae</taxon>
        <taxon>Mycolicibacterium</taxon>
    </lineage>
</organism>
<dbReference type="Gene3D" id="3.30.1330.120">
    <property type="entry name" value="2-methylcitrate dehydratase PrpD"/>
    <property type="match status" value="1"/>
</dbReference>
<proteinExistence type="inferred from homology"/>
<name>A0A7I9WG82_9MYCO</name>
<dbReference type="InterPro" id="IPR042183">
    <property type="entry name" value="MmgE/PrpD_sf_1"/>
</dbReference>
<feature type="domain" description="MmgE/PrpD N-terminal" evidence="2">
    <location>
        <begin position="12"/>
        <end position="258"/>
    </location>
</feature>
<dbReference type="Pfam" id="PF03972">
    <property type="entry name" value="MmgE_PrpD_N"/>
    <property type="match status" value="1"/>
</dbReference>
<dbReference type="EMBL" id="BLKT01000003">
    <property type="protein sequence ID" value="GFG56713.1"/>
    <property type="molecule type" value="Genomic_DNA"/>
</dbReference>
<protein>
    <submittedName>
        <fullName evidence="4">2-methylcitrate dehydratase</fullName>
    </submittedName>
</protein>
<dbReference type="RefSeq" id="WP_193488242.1">
    <property type="nucleotide sequence ID" value="NZ_BAAAMC010000028.1"/>
</dbReference>
<reference evidence="4 5" key="1">
    <citation type="journal article" date="2019" name="Emerg. Microbes Infect.">
        <title>Comprehensive subspecies identification of 175 nontuberculous mycobacteria species based on 7547 genomic profiles.</title>
        <authorList>
            <person name="Matsumoto Y."/>
            <person name="Kinjo T."/>
            <person name="Motooka D."/>
            <person name="Nabeya D."/>
            <person name="Jung N."/>
            <person name="Uechi K."/>
            <person name="Horii T."/>
            <person name="Iida T."/>
            <person name="Fujita J."/>
            <person name="Nakamura S."/>
        </authorList>
    </citation>
    <scope>NUCLEOTIDE SEQUENCE [LARGE SCALE GENOMIC DNA]</scope>
    <source>
        <strain evidence="4 5">JCM 13392</strain>
    </source>
</reference>
<keyword evidence="5" id="KW-1185">Reference proteome</keyword>
<dbReference type="PANTHER" id="PTHR16943">
    <property type="entry name" value="2-METHYLCITRATE DEHYDRATASE-RELATED"/>
    <property type="match status" value="1"/>
</dbReference>
<dbReference type="PANTHER" id="PTHR16943:SF8">
    <property type="entry name" value="2-METHYLCITRATE DEHYDRATASE"/>
    <property type="match status" value="1"/>
</dbReference>
<dbReference type="SUPFAM" id="SSF103378">
    <property type="entry name" value="2-methylcitrate dehydratase PrpD"/>
    <property type="match status" value="1"/>
</dbReference>
<dbReference type="InterPro" id="IPR036148">
    <property type="entry name" value="MmgE/PrpD_sf"/>
</dbReference>
<sequence>MLEDSTAGSTATLASWVAGLSFDALGPAVQTRIPLHLMDFAGVAAAGKQSAESSDHARAAAFGATAGAVTGDSACTVVGEVDGLAPDLAAFLNGTYAHSLDFDDTTIASSLHPGAPVIAAALPLAETLGTAGSHLITAIAAGYEVACRVGEALGESPYQRGFHPTAVAGVFGAVSAGAVLLELDAEQVLNALGTAGSMAAGSLQCLEDGTWNKRIHPGLAARNALFSLDLARCGFRAATAALEGRKGTLQAFSDSPNVAVLTQDLGRTWRLLDTGVKPYPACRLTHGAIDAALVLRPRLDEQQRDQADITVSLSPIAVDIVGRDVASKRRPVSVVDGQFSAYFQIAAALLYGNLGWAVYDHLGSEEINHAIDRIDIIPSPDVEPAGAFLTIGHEQMKVTTPSGEPGISLDNAMAENKFRAITSTVWSRSRQDEIIAAIDALHHTSADELIPLLRG</sequence>
<evidence type="ECO:0000259" key="3">
    <source>
        <dbReference type="Pfam" id="PF19305"/>
    </source>
</evidence>
<feature type="domain" description="MmgE/PrpD C-terminal" evidence="3">
    <location>
        <begin position="279"/>
        <end position="441"/>
    </location>
</feature>
<dbReference type="GO" id="GO:0016829">
    <property type="term" value="F:lyase activity"/>
    <property type="evidence" value="ECO:0007669"/>
    <property type="project" value="InterPro"/>
</dbReference>
<dbReference type="InterPro" id="IPR045336">
    <property type="entry name" value="MmgE_PrpD_N"/>
</dbReference>
<dbReference type="InterPro" id="IPR042188">
    <property type="entry name" value="MmgE/PrpD_sf_2"/>
</dbReference>
<dbReference type="AlphaFoldDB" id="A0A7I9WG82"/>
<evidence type="ECO:0000259" key="2">
    <source>
        <dbReference type="Pfam" id="PF03972"/>
    </source>
</evidence>
<evidence type="ECO:0000313" key="5">
    <source>
        <dbReference type="Proteomes" id="UP000465241"/>
    </source>
</evidence>
<dbReference type="InterPro" id="IPR045337">
    <property type="entry name" value="MmgE_PrpD_C"/>
</dbReference>
<evidence type="ECO:0000256" key="1">
    <source>
        <dbReference type="ARBA" id="ARBA00006174"/>
    </source>
</evidence>
<comment type="caution">
    <text evidence="4">The sequence shown here is derived from an EMBL/GenBank/DDBJ whole genome shotgun (WGS) entry which is preliminary data.</text>
</comment>